<gene>
    <name evidence="1" type="ORF">SEPCBS57363_006407</name>
</gene>
<dbReference type="EMBL" id="CAWUOM010000190">
    <property type="protein sequence ID" value="CAK7274910.1"/>
    <property type="molecule type" value="Genomic_DNA"/>
</dbReference>
<dbReference type="InterPro" id="IPR036047">
    <property type="entry name" value="F-box-like_dom_sf"/>
</dbReference>
<dbReference type="Gene3D" id="1.20.1280.50">
    <property type="match status" value="1"/>
</dbReference>
<evidence type="ECO:0008006" key="3">
    <source>
        <dbReference type="Google" id="ProtNLM"/>
    </source>
</evidence>
<sequence length="728" mass="81861">MAYAWPGGEGAVARDAAINAFPAAKAALANAQTVATNRKAYLMSLVPHLTLDEIWMLQERLAKLDLRTDIFARLPPELQLIVCECLGPADLGYCLLVSRLWRGSFLHESVRKGMAQRCFPSLLEYANAVWTKLAQADPNHANGDNEDANRRNMDDLVVTIYAETARRYAMRSTGRFRRVFRHCLPPPLKVAQTTTVTTGVDIATGELTWLNQGRPIAKRQRERQEHTSHDHIEKSLHAEDMFTKFSDFSLEAEIDEEEEVTRDSTPYFHGADYAYGHVAWQCLNNGATWFLVDDLRTGRRKPFRVPNDSRRGESYLLVGFGDELLVATCGISMLAWNFVTGEQQTKQLPAGMDTAQTLGKRICILAAGRVYVWTFGGLLQEADTTGLDKKHLEPDVDGRIPGFFILDPVNDGVFYLGNYELDVGQMGRNGVLRFHLHMFEDLQYQRTYSDHLDFYDFALPRYLIESAGRRDARGLYSLASWRVGPGAPGPMRSVSPHAVAGVAALAFNIYTKTFSLSFFNLPPASHAYGPEDLQLIRGHIWNDQLIAIMNRCDDAAKGRVQRAKPLLFAFDDEYSESARCSTALPFSSVPLYTSSFCDGSIESVQEQGDNDTSGAEELTSIIPEFRKKVRFDELCPFDTPGRWLQDEAKWAEHQCRLRFALDIDIQPSKAAPHRPAHVKSHHILGDDDFLLFRHGNEYTIWRFCDDIVHNVPPVAADNPRPVEVPGPS</sequence>
<evidence type="ECO:0000313" key="2">
    <source>
        <dbReference type="Proteomes" id="UP001642501"/>
    </source>
</evidence>
<comment type="caution">
    <text evidence="1">The sequence shown here is derived from an EMBL/GenBank/DDBJ whole genome shotgun (WGS) entry which is preliminary data.</text>
</comment>
<keyword evidence="2" id="KW-1185">Reference proteome</keyword>
<dbReference type="Proteomes" id="UP001642501">
    <property type="component" value="Unassembled WGS sequence"/>
</dbReference>
<organism evidence="1 2">
    <name type="scientific">Sporothrix epigloea</name>
    <dbReference type="NCBI Taxonomy" id="1892477"/>
    <lineage>
        <taxon>Eukaryota</taxon>
        <taxon>Fungi</taxon>
        <taxon>Dikarya</taxon>
        <taxon>Ascomycota</taxon>
        <taxon>Pezizomycotina</taxon>
        <taxon>Sordariomycetes</taxon>
        <taxon>Sordariomycetidae</taxon>
        <taxon>Ophiostomatales</taxon>
        <taxon>Ophiostomataceae</taxon>
        <taxon>Sporothrix</taxon>
    </lineage>
</organism>
<accession>A0ABP0E2W3</accession>
<evidence type="ECO:0000313" key="1">
    <source>
        <dbReference type="EMBL" id="CAK7274910.1"/>
    </source>
</evidence>
<reference evidence="1 2" key="1">
    <citation type="submission" date="2024-01" db="EMBL/GenBank/DDBJ databases">
        <authorList>
            <person name="Allen C."/>
            <person name="Tagirdzhanova G."/>
        </authorList>
    </citation>
    <scope>NUCLEOTIDE SEQUENCE [LARGE SCALE GENOMIC DNA]</scope>
    <source>
        <strain evidence="1 2">CBS 573.63</strain>
    </source>
</reference>
<proteinExistence type="predicted"/>
<dbReference type="SUPFAM" id="SSF81383">
    <property type="entry name" value="F-box domain"/>
    <property type="match status" value="1"/>
</dbReference>
<protein>
    <recommendedName>
        <fullName evidence="3">F-box domain-containing protein</fullName>
    </recommendedName>
</protein>
<name>A0ABP0E2W3_9PEZI</name>
<dbReference type="CDD" id="cd09917">
    <property type="entry name" value="F-box_SF"/>
    <property type="match status" value="1"/>
</dbReference>